<gene>
    <name evidence="2" type="ORF">LIP_0616</name>
</gene>
<sequence>MRFDFHGALLLLLLMAFLAAAASPSRAQDGVRWGGEWQAAGEASFTGDGTDVRASSVLRLQAQAGTDAWRAFFDGHAVASGPVGGEDEWETRGEVDRLFLRLYLPSADVTLGRQVVNWGVGYAWAPTDFFNPPDPTDPEGIRRGVVAAAVQIPVGPLDVWSLAVAEETYGIRRRGNLRGTDWSVVAVSRAGAAVMGADAKGDWGIGWHAAAAYGIPGTDGTPSGDPPLEGLKGLIGADYSFLDGDLGWLGEYCFQTTRGLEALSEQMTFQQLTYRVDDFTSVFGSVLGDLVRGSAIWSGGASTLLGGQSELTVTASAFSGSWTPAPVPVPRARVKVQVSKAF</sequence>
<dbReference type="EMBL" id="AP014924">
    <property type="protein sequence ID" value="BAS26473.1"/>
    <property type="molecule type" value="Genomic_DNA"/>
</dbReference>
<reference evidence="3" key="2">
    <citation type="journal article" date="2016" name="Int. J. Syst. Evol. Microbiol.">
        <title>Complete genome sequence and cell structure of Limnochorda pilosa, a Gram-negative spore-former within the phylum Firmicutes.</title>
        <authorList>
            <person name="Watanabe M."/>
            <person name="Kojima H."/>
            <person name="Fukui M."/>
        </authorList>
    </citation>
    <scope>NUCLEOTIDE SEQUENCE [LARGE SCALE GENOMIC DNA]</scope>
    <source>
        <strain evidence="3">HC45</strain>
    </source>
</reference>
<evidence type="ECO:0000313" key="2">
    <source>
        <dbReference type="EMBL" id="BAS26473.1"/>
    </source>
</evidence>
<name>A0A0K2SH76_LIMPI</name>
<proteinExistence type="predicted"/>
<keyword evidence="3" id="KW-1185">Reference proteome</keyword>
<organism evidence="2 3">
    <name type="scientific">Limnochorda pilosa</name>
    <dbReference type="NCBI Taxonomy" id="1555112"/>
    <lineage>
        <taxon>Bacteria</taxon>
        <taxon>Bacillati</taxon>
        <taxon>Bacillota</taxon>
        <taxon>Limnochordia</taxon>
        <taxon>Limnochordales</taxon>
        <taxon>Limnochordaceae</taxon>
        <taxon>Limnochorda</taxon>
    </lineage>
</organism>
<feature type="chain" id="PRO_5039034165" evidence="1">
    <location>
        <begin position="22"/>
        <end position="342"/>
    </location>
</feature>
<reference evidence="3" key="1">
    <citation type="submission" date="2015-07" db="EMBL/GenBank/DDBJ databases">
        <title>Complete genome sequence and phylogenetic analysis of Limnochorda pilosa.</title>
        <authorList>
            <person name="Watanabe M."/>
            <person name="Kojima H."/>
            <person name="Fukui M."/>
        </authorList>
    </citation>
    <scope>NUCLEOTIDE SEQUENCE [LARGE SCALE GENOMIC DNA]</scope>
    <source>
        <strain evidence="3">HC45</strain>
    </source>
</reference>
<evidence type="ECO:0000256" key="1">
    <source>
        <dbReference type="SAM" id="SignalP"/>
    </source>
</evidence>
<dbReference type="OrthoDB" id="2111453at2"/>
<dbReference type="AlphaFoldDB" id="A0A0K2SH76"/>
<accession>A0A0K2SH76</accession>
<protein>
    <submittedName>
        <fullName evidence="2">Uncharacterized protein</fullName>
    </submittedName>
</protein>
<keyword evidence="1" id="KW-0732">Signal</keyword>
<feature type="signal peptide" evidence="1">
    <location>
        <begin position="1"/>
        <end position="21"/>
    </location>
</feature>
<dbReference type="RefSeq" id="WP_068134074.1">
    <property type="nucleotide sequence ID" value="NZ_AP014924.1"/>
</dbReference>
<dbReference type="KEGG" id="lpil:LIP_0616"/>
<evidence type="ECO:0000313" key="3">
    <source>
        <dbReference type="Proteomes" id="UP000065807"/>
    </source>
</evidence>
<dbReference type="Proteomes" id="UP000065807">
    <property type="component" value="Chromosome"/>
</dbReference>
<dbReference type="STRING" id="1555112.LIP_0616"/>